<comment type="similarity">
    <text evidence="1 10">Belongs to the beta-class carbonic anhydrase family.</text>
</comment>
<keyword evidence="12" id="KW-1185">Reference proteome</keyword>
<keyword evidence="4 9" id="KW-0479">Metal-binding</keyword>
<comment type="caution">
    <text evidence="11">The sequence shown here is derived from an EMBL/GenBank/DDBJ whole genome shotgun (WGS) entry which is preliminary data.</text>
</comment>
<evidence type="ECO:0000313" key="11">
    <source>
        <dbReference type="EMBL" id="OJD14466.1"/>
    </source>
</evidence>
<dbReference type="PANTHER" id="PTHR11002:SF76">
    <property type="entry name" value="CARBONIC ANHYDRASE"/>
    <property type="match status" value="1"/>
</dbReference>
<gene>
    <name evidence="11" type="ORF">AJ78_05201</name>
</gene>
<accession>A0A1J9PEQ3</accession>
<keyword evidence="6 10" id="KW-0456">Lyase</keyword>
<protein>
    <recommendedName>
        <fullName evidence="3 10">Carbonic anhydrase</fullName>
        <ecNumber evidence="2 10">4.2.1.1</ecNumber>
    </recommendedName>
    <alternativeName>
        <fullName evidence="7 10">Carbonate dehydratase</fullName>
    </alternativeName>
</protein>
<comment type="cofactor">
    <cofactor evidence="9">
        <name>Zn(2+)</name>
        <dbReference type="ChEBI" id="CHEBI:29105"/>
    </cofactor>
    <text evidence="9">Binds 1 zinc ion per subunit.</text>
</comment>
<dbReference type="GO" id="GO:0005737">
    <property type="term" value="C:cytoplasm"/>
    <property type="evidence" value="ECO:0007669"/>
    <property type="project" value="TreeGrafter"/>
</dbReference>
<dbReference type="InterPro" id="IPR001765">
    <property type="entry name" value="Carbonic_anhydrase"/>
</dbReference>
<dbReference type="SUPFAM" id="SSF53056">
    <property type="entry name" value="beta-carbonic anhydrase, cab"/>
    <property type="match status" value="1"/>
</dbReference>
<dbReference type="GO" id="GO:0008270">
    <property type="term" value="F:zinc ion binding"/>
    <property type="evidence" value="ECO:0007669"/>
    <property type="project" value="UniProtKB-UniRule"/>
</dbReference>
<keyword evidence="5 9" id="KW-0862">Zinc</keyword>
<dbReference type="EC" id="4.2.1.1" evidence="2 10"/>
<evidence type="ECO:0000256" key="10">
    <source>
        <dbReference type="RuleBase" id="RU003956"/>
    </source>
</evidence>
<evidence type="ECO:0000256" key="2">
    <source>
        <dbReference type="ARBA" id="ARBA00012925"/>
    </source>
</evidence>
<dbReference type="SMART" id="SM00947">
    <property type="entry name" value="Pro_CA"/>
    <property type="match status" value="1"/>
</dbReference>
<dbReference type="GO" id="GO:0004089">
    <property type="term" value="F:carbonate dehydratase activity"/>
    <property type="evidence" value="ECO:0007669"/>
    <property type="project" value="UniProtKB-UniRule"/>
</dbReference>
<comment type="catalytic activity">
    <reaction evidence="8 10">
        <text>hydrogencarbonate + H(+) = CO2 + H2O</text>
        <dbReference type="Rhea" id="RHEA:10748"/>
        <dbReference type="ChEBI" id="CHEBI:15377"/>
        <dbReference type="ChEBI" id="CHEBI:15378"/>
        <dbReference type="ChEBI" id="CHEBI:16526"/>
        <dbReference type="ChEBI" id="CHEBI:17544"/>
        <dbReference type="EC" id="4.2.1.1"/>
    </reaction>
</comment>
<feature type="binding site" evidence="9">
    <location>
        <position position="59"/>
    </location>
    <ligand>
        <name>Zn(2+)</name>
        <dbReference type="ChEBI" id="CHEBI:29105"/>
    </ligand>
</feature>
<comment type="function">
    <text evidence="10">Reversible hydration of carbon dioxide.</text>
</comment>
<dbReference type="AlphaFoldDB" id="A0A1J9PEQ3"/>
<dbReference type="EMBL" id="LGRN01000218">
    <property type="protein sequence ID" value="OJD14466.1"/>
    <property type="molecule type" value="Genomic_DNA"/>
</dbReference>
<dbReference type="CDD" id="cd00883">
    <property type="entry name" value="beta_CA_cladeA"/>
    <property type="match status" value="1"/>
</dbReference>
<dbReference type="PROSITE" id="PS00705">
    <property type="entry name" value="PROK_CO2_ANHYDRASE_2"/>
    <property type="match status" value="1"/>
</dbReference>
<evidence type="ECO:0000313" key="12">
    <source>
        <dbReference type="Proteomes" id="UP000182235"/>
    </source>
</evidence>
<evidence type="ECO:0000256" key="6">
    <source>
        <dbReference type="ARBA" id="ARBA00023239"/>
    </source>
</evidence>
<dbReference type="Gene3D" id="3.40.1050.10">
    <property type="entry name" value="Carbonic anhydrase"/>
    <property type="match status" value="1"/>
</dbReference>
<evidence type="ECO:0000256" key="9">
    <source>
        <dbReference type="PIRSR" id="PIRSR601765-1"/>
    </source>
</evidence>
<dbReference type="InterPro" id="IPR036874">
    <property type="entry name" value="Carbonic_anhydrase_sf"/>
</dbReference>
<dbReference type="GO" id="GO:0071244">
    <property type="term" value="P:cellular response to carbon dioxide"/>
    <property type="evidence" value="ECO:0007669"/>
    <property type="project" value="TreeGrafter"/>
</dbReference>
<dbReference type="PANTHER" id="PTHR11002">
    <property type="entry name" value="CARBONIC ANHYDRASE"/>
    <property type="match status" value="1"/>
</dbReference>
<dbReference type="GO" id="GO:0015976">
    <property type="term" value="P:carbon utilization"/>
    <property type="evidence" value="ECO:0007669"/>
    <property type="project" value="InterPro"/>
</dbReference>
<dbReference type="VEuPathDB" id="FungiDB:AJ78_05201"/>
<proteinExistence type="inferred from homology"/>
<feature type="binding site" evidence="9">
    <location>
        <position position="113"/>
    </location>
    <ligand>
        <name>Zn(2+)</name>
        <dbReference type="ChEBI" id="CHEBI:29105"/>
    </ligand>
</feature>
<evidence type="ECO:0000256" key="5">
    <source>
        <dbReference type="ARBA" id="ARBA00022833"/>
    </source>
</evidence>
<dbReference type="FunFam" id="3.40.1050.10:FF:000001">
    <property type="entry name" value="Carbonic anhydrase"/>
    <property type="match status" value="1"/>
</dbReference>
<dbReference type="InterPro" id="IPR015892">
    <property type="entry name" value="Carbonic_anhydrase_CS"/>
</dbReference>
<dbReference type="Pfam" id="PF00484">
    <property type="entry name" value="Pro_CA"/>
    <property type="match status" value="1"/>
</dbReference>
<dbReference type="GO" id="GO:0034599">
    <property type="term" value="P:cellular response to oxidative stress"/>
    <property type="evidence" value="ECO:0007669"/>
    <property type="project" value="TreeGrafter"/>
</dbReference>
<feature type="binding site" evidence="9">
    <location>
        <position position="116"/>
    </location>
    <ligand>
        <name>Zn(2+)</name>
        <dbReference type="ChEBI" id="CHEBI:29105"/>
    </ligand>
</feature>
<evidence type="ECO:0000256" key="1">
    <source>
        <dbReference type="ARBA" id="ARBA00006217"/>
    </source>
</evidence>
<name>A0A1J9PEQ3_9EURO</name>
<feature type="binding site" evidence="9">
    <location>
        <position position="57"/>
    </location>
    <ligand>
        <name>Zn(2+)</name>
        <dbReference type="ChEBI" id="CHEBI:29105"/>
    </ligand>
</feature>
<dbReference type="STRING" id="1447872.A0A1J9PEQ3"/>
<evidence type="ECO:0000256" key="8">
    <source>
        <dbReference type="ARBA" id="ARBA00048348"/>
    </source>
</evidence>
<evidence type="ECO:0000256" key="4">
    <source>
        <dbReference type="ARBA" id="ARBA00022723"/>
    </source>
</evidence>
<organism evidence="11 12">
    <name type="scientific">Emergomyces pasteurianus Ep9510</name>
    <dbReference type="NCBI Taxonomy" id="1447872"/>
    <lineage>
        <taxon>Eukaryota</taxon>
        <taxon>Fungi</taxon>
        <taxon>Dikarya</taxon>
        <taxon>Ascomycota</taxon>
        <taxon>Pezizomycotina</taxon>
        <taxon>Eurotiomycetes</taxon>
        <taxon>Eurotiomycetidae</taxon>
        <taxon>Onygenales</taxon>
        <taxon>Ajellomycetaceae</taxon>
        <taxon>Emergomyces</taxon>
    </lineage>
</organism>
<evidence type="ECO:0000256" key="7">
    <source>
        <dbReference type="ARBA" id="ARBA00031969"/>
    </source>
</evidence>
<dbReference type="OrthoDB" id="10248475at2759"/>
<sequence length="230" mass="25342">MAMTSDDTSLVPQNTQDAYRVALAKNRHWAIKTAEEDPALFPKLATGQRPEILWIGCSDSRCPETAILGLQPGDVFVHRNIANVIHYNDMSSASVIEYAVVYLQVKHIVLCGHTSCGGIAAALANKRLGLLDTWLMPLRHLREQNLFLLSGLDSQEAAQKLAEINVRQGLRTLKENSVVLDAIEERGLTLHGVMYDVGSGILRELDTDESKDVIHARATSFKTLNAEVVN</sequence>
<reference evidence="11 12" key="1">
    <citation type="submission" date="2015-07" db="EMBL/GenBank/DDBJ databases">
        <title>Emmonsia species relationships and genome sequence.</title>
        <authorList>
            <consortium name="The Broad Institute Genomics Platform"/>
            <person name="Cuomo C.A."/>
            <person name="Munoz J.F."/>
            <person name="Imamovic A."/>
            <person name="Priest M.E."/>
            <person name="Young S."/>
            <person name="Clay O.K."/>
            <person name="McEwen J.G."/>
        </authorList>
    </citation>
    <scope>NUCLEOTIDE SEQUENCE [LARGE SCALE GENOMIC DNA]</scope>
    <source>
        <strain evidence="11 12">UAMH 9510</strain>
    </source>
</reference>
<dbReference type="Proteomes" id="UP000182235">
    <property type="component" value="Unassembled WGS sequence"/>
</dbReference>
<evidence type="ECO:0000256" key="3">
    <source>
        <dbReference type="ARBA" id="ARBA00014628"/>
    </source>
</evidence>